<dbReference type="SUPFAM" id="SSF48452">
    <property type="entry name" value="TPR-like"/>
    <property type="match status" value="1"/>
</dbReference>
<comment type="caution">
    <text evidence="1">The sequence shown here is derived from an EMBL/GenBank/DDBJ whole genome shotgun (WGS) entry which is preliminary data.</text>
</comment>
<dbReference type="Proteomes" id="UP001145050">
    <property type="component" value="Unassembled WGS sequence"/>
</dbReference>
<organism evidence="1 2">
    <name type="scientific">Terrihalobacillus insolitus</name>
    <dbReference type="NCBI Taxonomy" id="2950438"/>
    <lineage>
        <taxon>Bacteria</taxon>
        <taxon>Bacillati</taxon>
        <taxon>Bacillota</taxon>
        <taxon>Bacilli</taxon>
        <taxon>Bacillales</taxon>
        <taxon>Bacillaceae</taxon>
        <taxon>Terrihalobacillus</taxon>
    </lineage>
</organism>
<dbReference type="Gene3D" id="1.25.40.10">
    <property type="entry name" value="Tetratricopeptide repeat domain"/>
    <property type="match status" value="1"/>
</dbReference>
<evidence type="ECO:0000313" key="1">
    <source>
        <dbReference type="EMBL" id="MDC3423916.1"/>
    </source>
</evidence>
<reference evidence="1" key="1">
    <citation type="submission" date="2022-06" db="EMBL/GenBank/DDBJ databases">
        <title>Aquibacillus sp. a new bacterium isolated from soil saline samples.</title>
        <authorList>
            <person name="Galisteo C."/>
            <person name="De La Haba R."/>
            <person name="Sanchez-Porro C."/>
            <person name="Ventosa A."/>
        </authorList>
    </citation>
    <scope>NUCLEOTIDE SEQUENCE</scope>
    <source>
        <strain evidence="1">3ASR75-11</strain>
    </source>
</reference>
<dbReference type="Pfam" id="PF14559">
    <property type="entry name" value="TPR_19"/>
    <property type="match status" value="1"/>
</dbReference>
<gene>
    <name evidence="1" type="ORF">NC797_05260</name>
</gene>
<evidence type="ECO:0000313" key="2">
    <source>
        <dbReference type="Proteomes" id="UP001145050"/>
    </source>
</evidence>
<dbReference type="AlphaFoldDB" id="A0A9X3WU13"/>
<dbReference type="SUPFAM" id="SSF116965">
    <property type="entry name" value="Hypothetical protein MPN330"/>
    <property type="match status" value="1"/>
</dbReference>
<keyword evidence="2" id="KW-1185">Reference proteome</keyword>
<dbReference type="InterPro" id="IPR011990">
    <property type="entry name" value="TPR-like_helical_dom_sf"/>
</dbReference>
<proteinExistence type="predicted"/>
<dbReference type="RefSeq" id="WP_272435697.1">
    <property type="nucleotide sequence ID" value="NZ_JAMQKB010000003.1"/>
</dbReference>
<name>A0A9X3WU13_9BACI</name>
<sequence>MQQNNNNIVIFPGLKKSLKEESLLALKEKRYEDALRKLDLLLSYDVKTSEILTGKIICLMELGNYSEAENLCQELLLHKDQHYFEYLHIYFTLLFQTSQYEELSDKLEETFKNEQIPEPVRGQFWQLYEITNNLKHEQQAEKTTVYIQELLDAIEANKPKEQWRLVTKCRKLEVLPPVEKLKVLLIEKDVHPVVKTAILQWFVEKEVSENIKIEKLNRQKIVKPIQLTDLSNHNTVKQLFFLLSNVEQKNPTLFDLMQQLLNRYLYVLYPFTPEDEHLPIVAQALNQLGSMYLHMETTPIVRSQLDSQKVKVYMEEIVALEKEYFLILED</sequence>
<protein>
    <submittedName>
        <fullName evidence="1">Tetratricopeptide repeat protein</fullName>
    </submittedName>
</protein>
<dbReference type="EMBL" id="JAMQKB010000003">
    <property type="protein sequence ID" value="MDC3423916.1"/>
    <property type="molecule type" value="Genomic_DNA"/>
</dbReference>
<accession>A0A9X3WU13</accession>